<dbReference type="OrthoDB" id="4485680at2"/>
<feature type="compositionally biased region" description="Low complexity" evidence="1">
    <location>
        <begin position="42"/>
        <end position="62"/>
    </location>
</feature>
<accession>A0A2A9ECS9</accession>
<keyword evidence="2" id="KW-0812">Transmembrane</keyword>
<protein>
    <submittedName>
        <fullName evidence="3">Uncharacterized protein</fullName>
    </submittedName>
</protein>
<proteinExistence type="predicted"/>
<organism evidence="3 4">
    <name type="scientific">Flavimobilis soli</name>
    <dbReference type="NCBI Taxonomy" id="442709"/>
    <lineage>
        <taxon>Bacteria</taxon>
        <taxon>Bacillati</taxon>
        <taxon>Actinomycetota</taxon>
        <taxon>Actinomycetes</taxon>
        <taxon>Micrococcales</taxon>
        <taxon>Jonesiaceae</taxon>
        <taxon>Flavimobilis</taxon>
    </lineage>
</organism>
<feature type="region of interest" description="Disordered" evidence="1">
    <location>
        <begin position="42"/>
        <end position="78"/>
    </location>
</feature>
<keyword evidence="4" id="KW-1185">Reference proteome</keyword>
<evidence type="ECO:0000256" key="1">
    <source>
        <dbReference type="SAM" id="MobiDB-lite"/>
    </source>
</evidence>
<sequence length="190" mass="19217">MSAGPSPRPRLSNGMIAFILVDVVLVLAVVIVAFVTFRGPGAPSSPTATSTTTSSATPSATAGQDAPAPVERSGTARTFASPSGNITCTIDENGARCGIANLANDPAPVEGCDGSVGHVYVVTTAGVPEVPCVPKNEKPKKAGKKVDVLGYGEVAREFGYTCTSEEAGVTCTDDTTGRGFTLARAGGEIR</sequence>
<keyword evidence="2" id="KW-0472">Membrane</keyword>
<reference evidence="3 4" key="1">
    <citation type="submission" date="2017-10" db="EMBL/GenBank/DDBJ databases">
        <title>Sequencing the genomes of 1000 actinobacteria strains.</title>
        <authorList>
            <person name="Klenk H.-P."/>
        </authorList>
    </citation>
    <scope>NUCLEOTIDE SEQUENCE [LARGE SCALE GENOMIC DNA]</scope>
    <source>
        <strain evidence="3 4">DSM 21574</strain>
    </source>
</reference>
<evidence type="ECO:0000313" key="4">
    <source>
        <dbReference type="Proteomes" id="UP000221394"/>
    </source>
</evidence>
<dbReference type="EMBL" id="PDJH01000001">
    <property type="protein sequence ID" value="PFG36030.1"/>
    <property type="molecule type" value="Genomic_DNA"/>
</dbReference>
<name>A0A2A9ECS9_9MICO</name>
<dbReference type="RefSeq" id="WP_143556560.1">
    <property type="nucleotide sequence ID" value="NZ_PDJH01000001.1"/>
</dbReference>
<evidence type="ECO:0000313" key="3">
    <source>
        <dbReference type="EMBL" id="PFG36030.1"/>
    </source>
</evidence>
<evidence type="ECO:0000256" key="2">
    <source>
        <dbReference type="SAM" id="Phobius"/>
    </source>
</evidence>
<gene>
    <name evidence="3" type="ORF">ATL41_0734</name>
</gene>
<feature type="transmembrane region" description="Helical" evidence="2">
    <location>
        <begin position="15"/>
        <end position="37"/>
    </location>
</feature>
<comment type="caution">
    <text evidence="3">The sequence shown here is derived from an EMBL/GenBank/DDBJ whole genome shotgun (WGS) entry which is preliminary data.</text>
</comment>
<keyword evidence="2" id="KW-1133">Transmembrane helix</keyword>
<dbReference type="Proteomes" id="UP000221394">
    <property type="component" value="Unassembled WGS sequence"/>
</dbReference>
<dbReference type="AlphaFoldDB" id="A0A2A9ECS9"/>